<dbReference type="Proteomes" id="UP000242519">
    <property type="component" value="Unassembled WGS sequence"/>
</dbReference>
<evidence type="ECO:0000256" key="1">
    <source>
        <dbReference type="SAM" id="MobiDB-lite"/>
    </source>
</evidence>
<dbReference type="OrthoDB" id="5427350at2759"/>
<organism evidence="3 4">
    <name type="scientific">Diplocarpon coronariae</name>
    <dbReference type="NCBI Taxonomy" id="2795749"/>
    <lineage>
        <taxon>Eukaryota</taxon>
        <taxon>Fungi</taxon>
        <taxon>Dikarya</taxon>
        <taxon>Ascomycota</taxon>
        <taxon>Pezizomycotina</taxon>
        <taxon>Leotiomycetes</taxon>
        <taxon>Helotiales</taxon>
        <taxon>Drepanopezizaceae</taxon>
        <taxon>Diplocarpon</taxon>
    </lineage>
</organism>
<dbReference type="Pfam" id="PF14269">
    <property type="entry name" value="Arylsulfotran_2"/>
    <property type="match status" value="1"/>
</dbReference>
<reference evidence="3 4" key="1">
    <citation type="submission" date="2017-04" db="EMBL/GenBank/DDBJ databases">
        <title>Draft genome sequence of Marssonina coronaria NL1: causal agent of apple blotch.</title>
        <authorList>
            <person name="Cheng Q."/>
        </authorList>
    </citation>
    <scope>NUCLEOTIDE SEQUENCE [LARGE SCALE GENOMIC DNA]</scope>
    <source>
        <strain evidence="3 4">NL1</strain>
    </source>
</reference>
<dbReference type="PANTHER" id="PTHR35340:SF5">
    <property type="entry name" value="ASST-DOMAIN-CONTAINING PROTEIN"/>
    <property type="match status" value="1"/>
</dbReference>
<dbReference type="STRING" id="503106.A0A218ZE28"/>
<protein>
    <recommendedName>
        <fullName evidence="5">Arylsulfotransferase</fullName>
    </recommendedName>
</protein>
<dbReference type="InParanoid" id="A0A218ZE28"/>
<feature type="region of interest" description="Disordered" evidence="1">
    <location>
        <begin position="699"/>
        <end position="721"/>
    </location>
</feature>
<name>A0A218ZE28_9HELO</name>
<evidence type="ECO:0000313" key="3">
    <source>
        <dbReference type="EMBL" id="OWP05426.1"/>
    </source>
</evidence>
<dbReference type="InterPro" id="IPR039535">
    <property type="entry name" value="ASST-like"/>
</dbReference>
<feature type="transmembrane region" description="Helical" evidence="2">
    <location>
        <begin position="519"/>
        <end position="539"/>
    </location>
</feature>
<dbReference type="InterPro" id="IPR053143">
    <property type="entry name" value="Arylsulfate_ST"/>
</dbReference>
<dbReference type="SUPFAM" id="SSF63829">
    <property type="entry name" value="Calcium-dependent phosphotriesterase"/>
    <property type="match status" value="1"/>
</dbReference>
<dbReference type="EMBL" id="MZNU01000075">
    <property type="protein sequence ID" value="OWP05426.1"/>
    <property type="molecule type" value="Genomic_DNA"/>
</dbReference>
<sequence>MLFIASEQSGMLFTIALLAGLPAATRALTFGAYDLGLLGVYPTVNYVSLGQDSPRVQISQWDPRCANDSGLILLSLRGRNVKNPGGVILEPNGNLVWSETKYGQALNLQVQRYKGKDYLTFWSGTSGGPWGNGSYIMLDSSYELAHTVTSVEIDAGGDLHEFAITEHGTALFTIYQDKQVNCSDVGLSRLCWINDCLFQEVDIETGQLLFQWRASDHVPLSHSYSGIGKKGLTKKTSWDYFHINSVDKDDFGNYLISARHTHALYYIDPSGATLWRLGGKHSDFTDLSAGHASDFKWQHHARWQSNNTISLFDNHGNNVFHDRSDFSRGMTVRLDFDNMSVTLLKTYVHPDRILAISQGSMQVLPDNGNVMVGWGNTPAYTEFTADGQILCSTHYGASIFYEILDLGWVKSYRTFKSKWVGEPRDPPSIKVFNGKIFTSWNGATEIAKWRLESAKFSEASDSDFLAVEEVPKEGFETVFISDDWERRFVRVAALGKAGKVLGYSAVVDTSLSEYASTSLSHIIFLLFCMAFVVFFAWNYRELLSRQSARILPFSRRRRDTQQYEILHSEGFVAEVFETVQWDLERRASGVGEGCLAVGRAADRDNVNRVATGQVAKSPGLDSMAGSVFISVGGGHVEDTGAESTGSVEVRPGDIDGAAAEHDVDPGGTEVFAGALSIDFAVALGLDVTEKIEPPLVSTSLSSAHTLRTSPSSVPGSSIQNP</sequence>
<gene>
    <name evidence="3" type="ORF">B2J93_8369</name>
</gene>
<accession>A0A218ZE28</accession>
<keyword evidence="4" id="KW-1185">Reference proteome</keyword>
<evidence type="ECO:0000256" key="2">
    <source>
        <dbReference type="SAM" id="Phobius"/>
    </source>
</evidence>
<evidence type="ECO:0008006" key="5">
    <source>
        <dbReference type="Google" id="ProtNLM"/>
    </source>
</evidence>
<comment type="caution">
    <text evidence="3">The sequence shown here is derived from an EMBL/GenBank/DDBJ whole genome shotgun (WGS) entry which is preliminary data.</text>
</comment>
<keyword evidence="2" id="KW-0812">Transmembrane</keyword>
<keyword evidence="2" id="KW-0472">Membrane</keyword>
<keyword evidence="2" id="KW-1133">Transmembrane helix</keyword>
<dbReference type="AlphaFoldDB" id="A0A218ZE28"/>
<proteinExistence type="predicted"/>
<evidence type="ECO:0000313" key="4">
    <source>
        <dbReference type="Proteomes" id="UP000242519"/>
    </source>
</evidence>
<dbReference type="PANTHER" id="PTHR35340">
    <property type="entry name" value="PQQ ENZYME REPEAT PROTEIN-RELATED"/>
    <property type="match status" value="1"/>
</dbReference>